<dbReference type="PANTHER" id="PTHR30504">
    <property type="entry name" value="GLUCANS BIOSYNTHESIS PROTEIN"/>
    <property type="match status" value="1"/>
</dbReference>
<dbReference type="Pfam" id="PF04349">
    <property type="entry name" value="MdoG"/>
    <property type="match status" value="1"/>
</dbReference>
<dbReference type="UniPathway" id="UPA00637"/>
<evidence type="ECO:0000259" key="5">
    <source>
        <dbReference type="Pfam" id="PF04349"/>
    </source>
</evidence>
<comment type="similarity">
    <text evidence="3">Belongs to the OpgD/OpgG family.</text>
</comment>
<dbReference type="GO" id="GO:0003824">
    <property type="term" value="F:catalytic activity"/>
    <property type="evidence" value="ECO:0007669"/>
    <property type="project" value="InterPro"/>
</dbReference>
<accession>G9ZEL1</accession>
<dbReference type="PANTHER" id="PTHR30504:SF2">
    <property type="entry name" value="GLUCANS BIOSYNTHESIS PROTEIN G"/>
    <property type="match status" value="1"/>
</dbReference>
<dbReference type="GO" id="GO:0051274">
    <property type="term" value="P:beta-glucan biosynthetic process"/>
    <property type="evidence" value="ECO:0007669"/>
    <property type="project" value="TreeGrafter"/>
</dbReference>
<dbReference type="AlphaFoldDB" id="G9ZEL1"/>
<comment type="caution">
    <text evidence="6">The sequence shown here is derived from an EMBL/GenBank/DDBJ whole genome shotgun (WGS) entry which is preliminary data.</text>
</comment>
<dbReference type="InterPro" id="IPR014718">
    <property type="entry name" value="GH-type_carb-bd"/>
</dbReference>
<comment type="pathway">
    <text evidence="2">Glycan metabolism; osmoregulated periplasmic glucan (OPG) biosynthesis.</text>
</comment>
<protein>
    <submittedName>
        <fullName evidence="6">Glucans biosynthesis protein D family protein</fullName>
    </submittedName>
</protein>
<evidence type="ECO:0000256" key="3">
    <source>
        <dbReference type="ARBA" id="ARBA00009284"/>
    </source>
</evidence>
<proteinExistence type="inferred from homology"/>
<dbReference type="InterPro" id="IPR014756">
    <property type="entry name" value="Ig_E-set"/>
</dbReference>
<dbReference type="EMBL" id="AGCM01000068">
    <property type="protein sequence ID" value="EHM54480.1"/>
    <property type="molecule type" value="Genomic_DNA"/>
</dbReference>
<gene>
    <name evidence="6" type="ORF">HMPREF9080_01191</name>
</gene>
<evidence type="ECO:0000256" key="2">
    <source>
        <dbReference type="ARBA" id="ARBA00005001"/>
    </source>
</evidence>
<dbReference type="Proteomes" id="UP000004750">
    <property type="component" value="Unassembled WGS sequence"/>
</dbReference>
<dbReference type="GO" id="GO:0030288">
    <property type="term" value="C:outer membrane-bounded periplasmic space"/>
    <property type="evidence" value="ECO:0007669"/>
    <property type="project" value="TreeGrafter"/>
</dbReference>
<dbReference type="InterPro" id="IPR014438">
    <property type="entry name" value="Glucan_biosyn_MdoG/MdoD"/>
</dbReference>
<reference evidence="6 7" key="1">
    <citation type="submission" date="2011-08" db="EMBL/GenBank/DDBJ databases">
        <authorList>
            <person name="Weinstock G."/>
            <person name="Sodergren E."/>
            <person name="Clifton S."/>
            <person name="Fulton L."/>
            <person name="Fulton B."/>
            <person name="Courtney L."/>
            <person name="Fronick C."/>
            <person name="Harrison M."/>
            <person name="Strong C."/>
            <person name="Farmer C."/>
            <person name="Delahaunty K."/>
            <person name="Markovic C."/>
            <person name="Hall O."/>
            <person name="Minx P."/>
            <person name="Tomlinson C."/>
            <person name="Mitreva M."/>
            <person name="Hou S."/>
            <person name="Chen J."/>
            <person name="Wollam A."/>
            <person name="Pepin K.H."/>
            <person name="Johnson M."/>
            <person name="Bhonagiri V."/>
            <person name="Zhang X."/>
            <person name="Suruliraj S."/>
            <person name="Warren W."/>
            <person name="Chinwalla A."/>
            <person name="Mardis E.R."/>
            <person name="Wilson R.K."/>
        </authorList>
    </citation>
    <scope>NUCLEOTIDE SEQUENCE [LARGE SCALE GENOMIC DNA]</scope>
    <source>
        <strain evidence="6 7">F0432</strain>
    </source>
</reference>
<evidence type="ECO:0000313" key="7">
    <source>
        <dbReference type="Proteomes" id="UP000004750"/>
    </source>
</evidence>
<evidence type="ECO:0000313" key="6">
    <source>
        <dbReference type="EMBL" id="EHM54480.1"/>
    </source>
</evidence>
<organism evidence="6 7">
    <name type="scientific">Cardiobacterium valvarum F0432</name>
    <dbReference type="NCBI Taxonomy" id="797473"/>
    <lineage>
        <taxon>Bacteria</taxon>
        <taxon>Pseudomonadati</taxon>
        <taxon>Pseudomonadota</taxon>
        <taxon>Gammaproteobacteria</taxon>
        <taxon>Cardiobacteriales</taxon>
        <taxon>Cardiobacteriaceae</taxon>
        <taxon>Cardiobacterium</taxon>
    </lineage>
</organism>
<dbReference type="SUPFAM" id="SSF74650">
    <property type="entry name" value="Galactose mutarotase-like"/>
    <property type="match status" value="1"/>
</dbReference>
<dbReference type="Gene3D" id="2.60.40.10">
    <property type="entry name" value="Immunoglobulins"/>
    <property type="match status" value="1"/>
</dbReference>
<feature type="domain" description="Glucan biosynthesis periplasmic MdoG C-terminal" evidence="5">
    <location>
        <begin position="1"/>
        <end position="352"/>
    </location>
</feature>
<evidence type="ECO:0000256" key="4">
    <source>
        <dbReference type="ARBA" id="ARBA00022764"/>
    </source>
</evidence>
<dbReference type="HOGENOM" id="CLU_023403_0_0_6"/>
<dbReference type="GO" id="GO:0030246">
    <property type="term" value="F:carbohydrate binding"/>
    <property type="evidence" value="ECO:0007669"/>
    <property type="project" value="InterPro"/>
</dbReference>
<dbReference type="PATRIC" id="fig|797473.3.peg.954"/>
<name>G9ZEL1_9GAMM</name>
<dbReference type="InterPro" id="IPR011013">
    <property type="entry name" value="Gal_mutarotase_sf_dom"/>
</dbReference>
<dbReference type="InterPro" id="IPR007444">
    <property type="entry name" value="Glucan_biosyn_MdoG_C"/>
</dbReference>
<sequence length="355" mass="39561">MDEFAVFQGASYFRAIARDTLYGLSARGLALGTGGPGGEEFPRFTQFWIYQPEANDRSIRLEALLESPSLTGAYAMEIIPGAETVFLIKASLFPRKDIEHYGIAPLTSMYFFSPSRRAAINDYRNAVHDNDGLAMYTGGEARLWRPLCNPRDLQFSAFIDDNPKGFGLLQRARAFDNFQDAEARYDKRPSAWVTPRGKWDKGSVSLVEIPVTNEFNDNIIAFWSPAEPLKAGQRHDFAYDLTWSQAGPEFSGRARIVGTRSGAAVNNPERFTFTVDFAMPEGSAPLDPDTLKLATNASAGEIHAVHLVRLPEGGRLRAAFDYQPKSNTMAELQLRLTDSNGVPVAESWFYRWVPL</sequence>
<keyword evidence="4" id="KW-0574">Periplasm</keyword>
<dbReference type="SUPFAM" id="SSF81296">
    <property type="entry name" value="E set domains"/>
    <property type="match status" value="1"/>
</dbReference>
<dbReference type="STRING" id="797473.HMPREF9080_01191"/>
<evidence type="ECO:0000256" key="1">
    <source>
        <dbReference type="ARBA" id="ARBA00004418"/>
    </source>
</evidence>
<dbReference type="Gene3D" id="2.70.98.10">
    <property type="match status" value="1"/>
</dbReference>
<comment type="subcellular location">
    <subcellularLocation>
        <location evidence="1">Periplasm</location>
    </subcellularLocation>
</comment>
<dbReference type="InterPro" id="IPR013783">
    <property type="entry name" value="Ig-like_fold"/>
</dbReference>